<reference evidence="2" key="1">
    <citation type="submission" date="2020-02" db="EMBL/GenBank/DDBJ databases">
        <authorList>
            <person name="Meier V. D."/>
        </authorList>
    </citation>
    <scope>NUCLEOTIDE SEQUENCE</scope>
    <source>
        <strain evidence="2">AVDCRST_MAG88</strain>
    </source>
</reference>
<feature type="non-terminal residue" evidence="2">
    <location>
        <position position="1"/>
    </location>
</feature>
<feature type="compositionally biased region" description="Basic residues" evidence="1">
    <location>
        <begin position="52"/>
        <end position="63"/>
    </location>
</feature>
<proteinExistence type="predicted"/>
<feature type="compositionally biased region" description="Low complexity" evidence="1">
    <location>
        <begin position="14"/>
        <end position="30"/>
    </location>
</feature>
<evidence type="ECO:0000256" key="1">
    <source>
        <dbReference type="SAM" id="MobiDB-lite"/>
    </source>
</evidence>
<feature type="non-terminal residue" evidence="2">
    <location>
        <position position="85"/>
    </location>
</feature>
<gene>
    <name evidence="2" type="ORF">AVDCRST_MAG88-4256</name>
</gene>
<accession>A0A6J4VWZ8</accession>
<feature type="region of interest" description="Disordered" evidence="1">
    <location>
        <begin position="1"/>
        <end position="85"/>
    </location>
</feature>
<protein>
    <submittedName>
        <fullName evidence="2">Uncharacterized protein</fullName>
    </submittedName>
</protein>
<name>A0A6J4VWZ8_9BACT</name>
<organism evidence="2">
    <name type="scientific">uncultured Thermomicrobiales bacterium</name>
    <dbReference type="NCBI Taxonomy" id="1645740"/>
    <lineage>
        <taxon>Bacteria</taxon>
        <taxon>Pseudomonadati</taxon>
        <taxon>Thermomicrobiota</taxon>
        <taxon>Thermomicrobia</taxon>
        <taxon>Thermomicrobiales</taxon>
        <taxon>environmental samples</taxon>
    </lineage>
</organism>
<dbReference type="AlphaFoldDB" id="A0A6J4VWZ8"/>
<feature type="compositionally biased region" description="Basic and acidic residues" evidence="1">
    <location>
        <begin position="76"/>
        <end position="85"/>
    </location>
</feature>
<dbReference type="EMBL" id="CADCWM010001063">
    <property type="protein sequence ID" value="CAA9587743.1"/>
    <property type="molecule type" value="Genomic_DNA"/>
</dbReference>
<sequence>DRGRRGGDRRRKPTGPTAGAALPGLLPGVGRPLGAGALGGAPPAAQRDRSGYHRRRDRRRPGQRRGDRAYPLARQSGHDRARAGL</sequence>
<evidence type="ECO:0000313" key="2">
    <source>
        <dbReference type="EMBL" id="CAA9587743.1"/>
    </source>
</evidence>